<feature type="region of interest" description="Disordered" evidence="1">
    <location>
        <begin position="247"/>
        <end position="291"/>
    </location>
</feature>
<evidence type="ECO:0000256" key="1">
    <source>
        <dbReference type="SAM" id="MobiDB-lite"/>
    </source>
</evidence>
<feature type="domain" description="DUF6532" evidence="2">
    <location>
        <begin position="383"/>
        <end position="590"/>
    </location>
</feature>
<organism evidence="3 4">
    <name type="scientific">Suillus subaureus</name>
    <dbReference type="NCBI Taxonomy" id="48587"/>
    <lineage>
        <taxon>Eukaryota</taxon>
        <taxon>Fungi</taxon>
        <taxon>Dikarya</taxon>
        <taxon>Basidiomycota</taxon>
        <taxon>Agaricomycotina</taxon>
        <taxon>Agaricomycetes</taxon>
        <taxon>Agaricomycetidae</taxon>
        <taxon>Boletales</taxon>
        <taxon>Suillineae</taxon>
        <taxon>Suillaceae</taxon>
        <taxon>Suillus</taxon>
    </lineage>
</organism>
<feature type="compositionally biased region" description="Polar residues" evidence="1">
    <location>
        <begin position="327"/>
        <end position="345"/>
    </location>
</feature>
<dbReference type="Pfam" id="PF20149">
    <property type="entry name" value="DUF6532"/>
    <property type="match status" value="1"/>
</dbReference>
<dbReference type="OrthoDB" id="2672113at2759"/>
<dbReference type="RefSeq" id="XP_041186051.1">
    <property type="nucleotide sequence ID" value="XM_041333712.1"/>
</dbReference>
<feature type="region of interest" description="Disordered" evidence="1">
    <location>
        <begin position="327"/>
        <end position="353"/>
    </location>
</feature>
<feature type="compositionally biased region" description="Basic residues" evidence="1">
    <location>
        <begin position="1"/>
        <end position="11"/>
    </location>
</feature>
<reference evidence="3" key="1">
    <citation type="journal article" date="2020" name="New Phytol.">
        <title>Comparative genomics reveals dynamic genome evolution in host specialist ectomycorrhizal fungi.</title>
        <authorList>
            <person name="Lofgren L.A."/>
            <person name="Nguyen N.H."/>
            <person name="Vilgalys R."/>
            <person name="Ruytinx J."/>
            <person name="Liao H.L."/>
            <person name="Branco S."/>
            <person name="Kuo A."/>
            <person name="LaButti K."/>
            <person name="Lipzen A."/>
            <person name="Andreopoulos W."/>
            <person name="Pangilinan J."/>
            <person name="Riley R."/>
            <person name="Hundley H."/>
            <person name="Na H."/>
            <person name="Barry K."/>
            <person name="Grigoriev I.V."/>
            <person name="Stajich J.E."/>
            <person name="Kennedy P.G."/>
        </authorList>
    </citation>
    <scope>NUCLEOTIDE SEQUENCE</scope>
    <source>
        <strain evidence="3">MN1</strain>
    </source>
</reference>
<feature type="region of interest" description="Disordered" evidence="1">
    <location>
        <begin position="1"/>
        <end position="89"/>
    </location>
</feature>
<comment type="caution">
    <text evidence="3">The sequence shown here is derived from an EMBL/GenBank/DDBJ whole genome shotgun (WGS) entry which is preliminary data.</text>
</comment>
<dbReference type="AlphaFoldDB" id="A0A9P7DRA4"/>
<evidence type="ECO:0000313" key="3">
    <source>
        <dbReference type="EMBL" id="KAG1801238.1"/>
    </source>
</evidence>
<sequence>MPSPKKSRGKRKGQDLDNGPPAGQVKKIQTPRTHNVEAADSHPALSDELCGPQHSGSSRKQFSKGSTSFSPNILNNPQAPEPCRVHKSKKGIAPPPYTAAERNSMDICGPPSIVPPGTDNPYAAAMGQIPHRNNAISCTTSTINPCVTALPPSTAPSHATSAQLEPRFPNTLQCTYQPDAPTMLLEHFIDPALQTQVSSTGASAPRFSNTPQYVNQSFVQSQAAVLQRLLKPVTGPALQTKNHLLMSDESDPEDSGSTNSDESSAHEDTEEEDEGADRDTDIGNWEAFGGCCTSHPDEGNAAAALASAQPKWNVQYLHDEDNAITNLTSAQPKPKPTNQSETNVQHEAPPSRSEVKLTQLGWYKNGWKSFLEEVKGECHTVHTLDNPFPNLIKDLPCSITEVLVSLKTKWEKTGKQVESSVWPVQKFNMARLRSELKKVIISLVPRMLDLIPPDEVPAHEHLTWVQNAALELCINSLFLQNRYDSNVFVFTLLFIPHDTNIWKQGKTNNFANPALREVIALFYYTGSYRIAQKRLDLFRHQLPLSCLALITTVFDCVLLGFSKNGSGKIFLKFTVKEYEPIYKEMMEMIQLILKDEYHSPKLIKQLEEWAAYGWSQSLKLDGCGLQARPDHLKVVLD</sequence>
<proteinExistence type="predicted"/>
<keyword evidence="4" id="KW-1185">Reference proteome</keyword>
<feature type="compositionally biased region" description="Polar residues" evidence="1">
    <location>
        <begin position="54"/>
        <end position="78"/>
    </location>
</feature>
<dbReference type="GeneID" id="64627729"/>
<gene>
    <name evidence="3" type="ORF">BJ212DRAFT_1305081</name>
</gene>
<dbReference type="InterPro" id="IPR045341">
    <property type="entry name" value="DUF6532"/>
</dbReference>
<accession>A0A9P7DRA4</accession>
<protein>
    <recommendedName>
        <fullName evidence="2">DUF6532 domain-containing protein</fullName>
    </recommendedName>
</protein>
<dbReference type="Proteomes" id="UP000807769">
    <property type="component" value="Unassembled WGS sequence"/>
</dbReference>
<evidence type="ECO:0000259" key="2">
    <source>
        <dbReference type="Pfam" id="PF20149"/>
    </source>
</evidence>
<evidence type="ECO:0000313" key="4">
    <source>
        <dbReference type="Proteomes" id="UP000807769"/>
    </source>
</evidence>
<name>A0A9P7DRA4_9AGAM</name>
<dbReference type="EMBL" id="JABBWG010000096">
    <property type="protein sequence ID" value="KAG1801238.1"/>
    <property type="molecule type" value="Genomic_DNA"/>
</dbReference>